<evidence type="ECO:0000256" key="2">
    <source>
        <dbReference type="ARBA" id="ARBA00022692"/>
    </source>
</evidence>
<evidence type="ECO:0000256" key="5">
    <source>
        <dbReference type="ARBA" id="ARBA00038359"/>
    </source>
</evidence>
<keyword evidence="4 6" id="KW-0472">Membrane</keyword>
<evidence type="ECO:0000256" key="1">
    <source>
        <dbReference type="ARBA" id="ARBA00004141"/>
    </source>
</evidence>
<dbReference type="PANTHER" id="PTHR33048:SF146">
    <property type="entry name" value="INTEGRAL MEMBRANE PROTEIN"/>
    <property type="match status" value="1"/>
</dbReference>
<dbReference type="EMBL" id="MU839016">
    <property type="protein sequence ID" value="KAK1765295.1"/>
    <property type="molecule type" value="Genomic_DNA"/>
</dbReference>
<dbReference type="RefSeq" id="XP_060281508.1">
    <property type="nucleotide sequence ID" value="XM_060426171.1"/>
</dbReference>
<name>A0AAJ0BVZ3_9PEZI</name>
<sequence>MTWVQNATPEVDAQSEYPTIIAVCSVLSVLSIATVSTRLWIRFSGYGLWADDWFSALSMTFALIYSILCIVQTRLGLGLPIALRPEANLVLFTRVNFAGRPIYQIGVSFFKIALLVSYLRLFKGTNQMTYRRLVWGCIVLVFAAHLACTFALVFACSPIDKSWNPLKEGSCLPSGPSFRAYAIVTILCDVIVAVLPVPVLLRLNIHKNKKVALIGIFLLGLFTTICSILRCIQINRIQYGDGNSTQLVLWGTVEFNVGNMVSSLPFLAPAFMRRANEYVSNSKGESRERSRHLGAGGSQAYKLSSVNRCTAFVSGHHNDSDENILVVQQPDNSIIKSVTYTVRVEDEEDAIKRDEPRAL</sequence>
<accession>A0AAJ0BVZ3</accession>
<feature type="transmembrane region" description="Helical" evidence="6">
    <location>
        <begin position="213"/>
        <end position="235"/>
    </location>
</feature>
<organism evidence="8 9">
    <name type="scientific">Phialemonium atrogriseum</name>
    <dbReference type="NCBI Taxonomy" id="1093897"/>
    <lineage>
        <taxon>Eukaryota</taxon>
        <taxon>Fungi</taxon>
        <taxon>Dikarya</taxon>
        <taxon>Ascomycota</taxon>
        <taxon>Pezizomycotina</taxon>
        <taxon>Sordariomycetes</taxon>
        <taxon>Sordariomycetidae</taxon>
        <taxon>Cephalothecales</taxon>
        <taxon>Cephalothecaceae</taxon>
        <taxon>Phialemonium</taxon>
    </lineage>
</organism>
<feature type="transmembrane region" description="Helical" evidence="6">
    <location>
        <begin position="20"/>
        <end position="41"/>
    </location>
</feature>
<comment type="caution">
    <text evidence="8">The sequence shown here is derived from an EMBL/GenBank/DDBJ whole genome shotgun (WGS) entry which is preliminary data.</text>
</comment>
<dbReference type="Proteomes" id="UP001244011">
    <property type="component" value="Unassembled WGS sequence"/>
</dbReference>
<feature type="domain" description="Rhodopsin" evidence="7">
    <location>
        <begin position="38"/>
        <end position="271"/>
    </location>
</feature>
<keyword evidence="2 6" id="KW-0812">Transmembrane</keyword>
<evidence type="ECO:0000259" key="7">
    <source>
        <dbReference type="Pfam" id="PF20684"/>
    </source>
</evidence>
<gene>
    <name evidence="8" type="ORF">QBC33DRAFT_517058</name>
</gene>
<feature type="transmembrane region" description="Helical" evidence="6">
    <location>
        <begin position="53"/>
        <end position="82"/>
    </location>
</feature>
<feature type="transmembrane region" description="Helical" evidence="6">
    <location>
        <begin position="180"/>
        <end position="201"/>
    </location>
</feature>
<dbReference type="AlphaFoldDB" id="A0AAJ0BVZ3"/>
<dbReference type="PANTHER" id="PTHR33048">
    <property type="entry name" value="PTH11-LIKE INTEGRAL MEMBRANE PROTEIN (AFU_ORTHOLOGUE AFUA_5G11245)"/>
    <property type="match status" value="1"/>
</dbReference>
<keyword evidence="9" id="KW-1185">Reference proteome</keyword>
<dbReference type="InterPro" id="IPR052337">
    <property type="entry name" value="SAT4-like"/>
</dbReference>
<proteinExistence type="inferred from homology"/>
<dbReference type="GeneID" id="85309358"/>
<dbReference type="InterPro" id="IPR049326">
    <property type="entry name" value="Rhodopsin_dom_fungi"/>
</dbReference>
<keyword evidence="3 6" id="KW-1133">Transmembrane helix</keyword>
<evidence type="ECO:0000256" key="4">
    <source>
        <dbReference type="ARBA" id="ARBA00023136"/>
    </source>
</evidence>
<comment type="similarity">
    <text evidence="5">Belongs to the SAT4 family.</text>
</comment>
<feature type="transmembrane region" description="Helical" evidence="6">
    <location>
        <begin position="133"/>
        <end position="160"/>
    </location>
</feature>
<evidence type="ECO:0000313" key="9">
    <source>
        <dbReference type="Proteomes" id="UP001244011"/>
    </source>
</evidence>
<feature type="transmembrane region" description="Helical" evidence="6">
    <location>
        <begin position="102"/>
        <end position="121"/>
    </location>
</feature>
<evidence type="ECO:0000256" key="3">
    <source>
        <dbReference type="ARBA" id="ARBA00022989"/>
    </source>
</evidence>
<reference evidence="8" key="1">
    <citation type="submission" date="2023-06" db="EMBL/GenBank/DDBJ databases">
        <title>Genome-scale phylogeny and comparative genomics of the fungal order Sordariales.</title>
        <authorList>
            <consortium name="Lawrence Berkeley National Laboratory"/>
            <person name="Hensen N."/>
            <person name="Bonometti L."/>
            <person name="Westerberg I."/>
            <person name="Brannstrom I.O."/>
            <person name="Guillou S."/>
            <person name="Cros-Aarteil S."/>
            <person name="Calhoun S."/>
            <person name="Haridas S."/>
            <person name="Kuo A."/>
            <person name="Mondo S."/>
            <person name="Pangilinan J."/>
            <person name="Riley R."/>
            <person name="Labutti K."/>
            <person name="Andreopoulos B."/>
            <person name="Lipzen A."/>
            <person name="Chen C."/>
            <person name="Yanf M."/>
            <person name="Daum C."/>
            <person name="Ng V."/>
            <person name="Clum A."/>
            <person name="Steindorff A."/>
            <person name="Ohm R."/>
            <person name="Martin F."/>
            <person name="Silar P."/>
            <person name="Natvig D."/>
            <person name="Lalanne C."/>
            <person name="Gautier V."/>
            <person name="Ament-Velasquez S.L."/>
            <person name="Kruys A."/>
            <person name="Hutchinson M.I."/>
            <person name="Powell A.J."/>
            <person name="Barry K."/>
            <person name="Miller A.N."/>
            <person name="Grigoriev I.V."/>
            <person name="Debuchy R."/>
            <person name="Gladieux P."/>
            <person name="Thoren M.H."/>
            <person name="Johannesson H."/>
        </authorList>
    </citation>
    <scope>NUCLEOTIDE SEQUENCE</scope>
    <source>
        <strain evidence="8">8032-3</strain>
    </source>
</reference>
<protein>
    <submittedName>
        <fullName evidence="8">Integral membrane protein</fullName>
    </submittedName>
</protein>
<evidence type="ECO:0000256" key="6">
    <source>
        <dbReference type="SAM" id="Phobius"/>
    </source>
</evidence>
<feature type="transmembrane region" description="Helical" evidence="6">
    <location>
        <begin position="247"/>
        <end position="268"/>
    </location>
</feature>
<dbReference type="Pfam" id="PF20684">
    <property type="entry name" value="Fung_rhodopsin"/>
    <property type="match status" value="1"/>
</dbReference>
<comment type="subcellular location">
    <subcellularLocation>
        <location evidence="1">Membrane</location>
        <topology evidence="1">Multi-pass membrane protein</topology>
    </subcellularLocation>
</comment>
<evidence type="ECO:0000313" key="8">
    <source>
        <dbReference type="EMBL" id="KAK1765295.1"/>
    </source>
</evidence>
<dbReference type="GO" id="GO:0016020">
    <property type="term" value="C:membrane"/>
    <property type="evidence" value="ECO:0007669"/>
    <property type="project" value="UniProtKB-SubCell"/>
</dbReference>